<proteinExistence type="predicted"/>
<evidence type="ECO:0000313" key="2">
    <source>
        <dbReference type="Proteomes" id="UP001265983"/>
    </source>
</evidence>
<gene>
    <name evidence="1" type="ORF">P8T80_08055</name>
</gene>
<evidence type="ECO:0000313" key="1">
    <source>
        <dbReference type="EMBL" id="MDT9411330.1"/>
    </source>
</evidence>
<name>A0ABU3PNF8_9CORY</name>
<comment type="caution">
    <text evidence="1">The sequence shown here is derived from an EMBL/GenBank/DDBJ whole genome shotgun (WGS) entry which is preliminary data.</text>
</comment>
<dbReference type="EMBL" id="JARUHM010000010">
    <property type="protein sequence ID" value="MDT9411330.1"/>
    <property type="molecule type" value="Genomic_DNA"/>
</dbReference>
<organism evidence="1 2">
    <name type="scientific">Corynebacterium rouxii</name>
    <dbReference type="NCBI Taxonomy" id="2719119"/>
    <lineage>
        <taxon>Bacteria</taxon>
        <taxon>Bacillati</taxon>
        <taxon>Actinomycetota</taxon>
        <taxon>Actinomycetes</taxon>
        <taxon>Mycobacteriales</taxon>
        <taxon>Corynebacteriaceae</taxon>
        <taxon>Corynebacterium</taxon>
    </lineage>
</organism>
<dbReference type="Proteomes" id="UP001265983">
    <property type="component" value="Unassembled WGS sequence"/>
</dbReference>
<keyword evidence="2" id="KW-1185">Reference proteome</keyword>
<sequence>MQLPIATRRALQRHAAGKKLKPTIHHELHNLGLITDTGELTHKATTYLTQKEHTK</sequence>
<protein>
    <submittedName>
        <fullName evidence="1">Uncharacterized protein</fullName>
    </submittedName>
</protein>
<accession>A0ABU3PNF8</accession>
<reference evidence="1 2" key="1">
    <citation type="submission" date="2023-03" db="EMBL/GenBank/DDBJ databases">
        <title>Whole genome sequence of the first Corynebacterium rouxii strains isolated in Brazil: a recent member of Corynebacterium diphtheriae complex.</title>
        <authorList>
            <person name="Vieira V."/>
            <person name="Ramos J.N."/>
            <person name="Araujo M.R.B."/>
            <person name="Baio P.V."/>
            <person name="Sant'Anna L.O."/>
            <person name="Veras J.F.C."/>
            <person name="Vieira E.M.D."/>
            <person name="Sousa M.A.B."/>
            <person name="Camargo C.H."/>
            <person name="Sacchi C.T."/>
            <person name="Campos K.R."/>
            <person name="Santos M.B.N."/>
            <person name="Bokermann S."/>
            <person name="Alvim L.B."/>
            <person name="Santos L.S."/>
            <person name="Mattos-Guaraldi A.L."/>
        </authorList>
    </citation>
    <scope>NUCLEOTIDE SEQUENCE [LARGE SCALE GENOMIC DNA]</scope>
    <source>
        <strain evidence="1 2">70862</strain>
    </source>
</reference>
<dbReference type="RefSeq" id="WP_315649944.1">
    <property type="nucleotide sequence ID" value="NZ_JARUHM010000010.1"/>
</dbReference>